<dbReference type="SUPFAM" id="SSF82866">
    <property type="entry name" value="Multidrug efflux transporter AcrB transmembrane domain"/>
    <property type="match status" value="2"/>
</dbReference>
<dbReference type="Gene3D" id="1.20.1640.10">
    <property type="entry name" value="Multidrug efflux transporter AcrB transmembrane domain"/>
    <property type="match status" value="2"/>
</dbReference>
<keyword evidence="3" id="KW-1185">Reference proteome</keyword>
<comment type="caution">
    <text evidence="2">The sequence shown here is derived from an EMBL/GenBank/DDBJ whole genome shotgun (WGS) entry which is preliminary data.</text>
</comment>
<evidence type="ECO:0000313" key="3">
    <source>
        <dbReference type="Proteomes" id="UP000005695"/>
    </source>
</evidence>
<feature type="transmembrane region" description="Helical" evidence="1">
    <location>
        <begin position="894"/>
        <end position="916"/>
    </location>
</feature>
<feature type="transmembrane region" description="Helical" evidence="1">
    <location>
        <begin position="1000"/>
        <end position="1026"/>
    </location>
</feature>
<feature type="transmembrane region" description="Helical" evidence="1">
    <location>
        <begin position="396"/>
        <end position="417"/>
    </location>
</feature>
<feature type="transmembrane region" description="Helical" evidence="1">
    <location>
        <begin position="465"/>
        <end position="488"/>
    </location>
</feature>
<feature type="transmembrane region" description="Helical" evidence="1">
    <location>
        <begin position="365"/>
        <end position="384"/>
    </location>
</feature>
<dbReference type="SUPFAM" id="SSF82714">
    <property type="entry name" value="Multidrug efflux transporter AcrB TolC docking domain, DN and DC subdomains"/>
    <property type="match status" value="2"/>
</dbReference>
<accession>Q1JWF2</accession>
<dbReference type="AlphaFoldDB" id="Q1JWF2"/>
<reference evidence="2" key="1">
    <citation type="submission" date="2006-05" db="EMBL/GenBank/DDBJ databases">
        <title>Annotation of the draft genome assembly of Desulfuromonas acetoxidans DSM 684.</title>
        <authorList>
            <consortium name="US DOE Joint Genome Institute (JGI-ORNL)"/>
            <person name="Larimer F."/>
            <person name="Land M."/>
            <person name="Hauser L."/>
        </authorList>
    </citation>
    <scope>NUCLEOTIDE SEQUENCE [LARGE SCALE GENOMIC DNA]</scope>
    <source>
        <strain evidence="2">DSM 684</strain>
    </source>
</reference>
<dbReference type="EMBL" id="AAEW02000021">
    <property type="protein sequence ID" value="EAT14616.1"/>
    <property type="molecule type" value="Genomic_DNA"/>
</dbReference>
<dbReference type="OrthoDB" id="9807612at2"/>
<keyword evidence="1" id="KW-0812">Transmembrane</keyword>
<sequence length="1040" mass="114256">MSDQFRSPGEERGAIAWMAGNSVASNLLMLILMIGGLLIATQIKQEVFPEFDTDIVTVTVPYPGASPEEVEQGIILAIEEAVQGLDGVDEVTSSAREGVGVVTVELLLGADLQKLASDIESEVDRISTFPDDAEEPEVEILSRKRDVVSIVVYGDQSEIVLRNVAEQLRDFLLQDKNITQVELEDVPDLEISIEIPQQTLRRYGLTTGEVASRLAAGSIDLPGGGIKTDAGEVLVRMKERRDTAQQFASLPVVSNNDGSIVRLGEMATIKDGFEDTDYRAEYNGKPALMIEIYRIGEQTPIDVANAVFAQMEAFDEHLPPGIKLAAVKDRSEIFKQRADLLSRNAFLGLALVLVLLSIFLETRLAFWVTMGIPISFLGAFLMMAMTGVSINMVSMFAFIIALGIVVDDAIVVGENIYKFRQQGLPFVQAAIAGVREVAVPVTFSVLTNIVAFMPLYFIPGTMGKIMMTIPVVVISVFAISLVESLFVLPAHLGHLNDRHKRKGPMAWLHERQQRFSAFFTRMIEKYYGPFLDKVLHTRYITIAIAVAVLLVTIAYVKSGRMGMSMFPKIESDYAQASVTLPYGAPIERTEQIARQIMSAADEIIAENGGDQLAVGTFSQLGRSGSHQARIRVYLTDAEIRPMSTDQFTKLWRQRSGEFVGVESISFSSDSGGPGSGAALTMELSHRDLSVLENASEELAAALESYSQVKDIDDGFAPGKQQLDFTLKPAARSLGLTASEVARQVRNAYDGADVLKQQRGRNEITIVVRLPKKERISEYNLEQMILRNSEGIEIPLLDAVEIKRGRAYITIDRRSGRRIVTVTADVTPRPQAGQVIAALEEETIPDLLNRYAGLSLSYEGRQADMKESFQGLVSGLLLALLLIYLLLAIPFRSYIQPAIIMISIPFGMVGATLGHLAMGYSLSIMSLLGVVALSGVVVNDSLVLIDFANRRLHKGENPHDAVLAAGMQRFRPIMLTTLTTFFGLAPMIFETSRQARFLIPMAISLGFGILFATLIALVLVPVLYMVVEDIRAHWRETHPME</sequence>
<protein>
    <submittedName>
        <fullName evidence="2">Acriflavin resistance protein</fullName>
    </submittedName>
</protein>
<dbReference type="Gene3D" id="3.30.70.1440">
    <property type="entry name" value="Multidrug efflux transporter AcrB pore domain"/>
    <property type="match status" value="1"/>
</dbReference>
<dbReference type="Pfam" id="PF00873">
    <property type="entry name" value="ACR_tran"/>
    <property type="match status" value="1"/>
</dbReference>
<keyword evidence="1" id="KW-0472">Membrane</keyword>
<dbReference type="Proteomes" id="UP000005695">
    <property type="component" value="Unassembled WGS sequence"/>
</dbReference>
<feature type="transmembrane region" description="Helical" evidence="1">
    <location>
        <begin position="969"/>
        <end position="988"/>
    </location>
</feature>
<dbReference type="SUPFAM" id="SSF82693">
    <property type="entry name" value="Multidrug efflux transporter AcrB pore domain, PN1, PN2, PC1 and PC2 subdomains"/>
    <property type="match status" value="3"/>
</dbReference>
<dbReference type="InterPro" id="IPR027463">
    <property type="entry name" value="AcrB_DN_DC_subdom"/>
</dbReference>
<dbReference type="GO" id="GO:0042910">
    <property type="term" value="F:xenobiotic transmembrane transporter activity"/>
    <property type="evidence" value="ECO:0007669"/>
    <property type="project" value="TreeGrafter"/>
</dbReference>
<feature type="transmembrane region" description="Helical" evidence="1">
    <location>
        <begin position="923"/>
        <end position="944"/>
    </location>
</feature>
<evidence type="ECO:0000256" key="1">
    <source>
        <dbReference type="SAM" id="Phobius"/>
    </source>
</evidence>
<dbReference type="PRINTS" id="PR00702">
    <property type="entry name" value="ACRIFLAVINRP"/>
</dbReference>
<dbReference type="Gene3D" id="3.30.70.1320">
    <property type="entry name" value="Multidrug efflux transporter AcrB pore domain like"/>
    <property type="match status" value="1"/>
</dbReference>
<gene>
    <name evidence="2" type="ORF">Dace_0445</name>
</gene>
<dbReference type="Gene3D" id="3.30.70.1430">
    <property type="entry name" value="Multidrug efflux transporter AcrB pore domain"/>
    <property type="match status" value="2"/>
</dbReference>
<proteinExistence type="predicted"/>
<dbReference type="InterPro" id="IPR001036">
    <property type="entry name" value="Acrflvin-R"/>
</dbReference>
<feature type="transmembrane region" description="Helical" evidence="1">
    <location>
        <begin position="437"/>
        <end position="458"/>
    </location>
</feature>
<keyword evidence="1" id="KW-1133">Transmembrane helix</keyword>
<dbReference type="PANTHER" id="PTHR32063:SF33">
    <property type="entry name" value="RND SUPERFAMILY EFFLUX PUMP PERMEASE COMPONENT"/>
    <property type="match status" value="1"/>
</dbReference>
<organism evidence="2 3">
    <name type="scientific">Desulfuromonas acetoxidans (strain DSM 684 / 11070)</name>
    <dbReference type="NCBI Taxonomy" id="281689"/>
    <lineage>
        <taxon>Bacteria</taxon>
        <taxon>Pseudomonadati</taxon>
        <taxon>Thermodesulfobacteriota</taxon>
        <taxon>Desulfuromonadia</taxon>
        <taxon>Desulfuromonadales</taxon>
        <taxon>Desulfuromonadaceae</taxon>
        <taxon>Desulfuromonas</taxon>
    </lineage>
</organism>
<feature type="transmembrane region" description="Helical" evidence="1">
    <location>
        <begin position="539"/>
        <end position="556"/>
    </location>
</feature>
<feature type="transmembrane region" description="Helical" evidence="1">
    <location>
        <begin position="870"/>
        <end position="888"/>
    </location>
</feature>
<dbReference type="Gene3D" id="3.30.2090.10">
    <property type="entry name" value="Multidrug efflux transporter AcrB TolC docking domain, DN and DC subdomains"/>
    <property type="match status" value="2"/>
</dbReference>
<name>Q1JWF2_DESA6</name>
<feature type="transmembrane region" description="Helical" evidence="1">
    <location>
        <begin position="340"/>
        <end position="359"/>
    </location>
</feature>
<dbReference type="PANTHER" id="PTHR32063">
    <property type="match status" value="1"/>
</dbReference>
<reference evidence="2" key="2">
    <citation type="submission" date="2006-05" db="EMBL/GenBank/DDBJ databases">
        <title>Sequencing of the draft genome and assembly of Desulfuromonas acetoxidans DSM 684.</title>
        <authorList>
            <consortium name="US DOE Joint Genome Institute (JGI-PGF)"/>
            <person name="Copeland A."/>
            <person name="Lucas S."/>
            <person name="Lapidus A."/>
            <person name="Barry K."/>
            <person name="Detter J.C."/>
            <person name="Glavina del Rio T."/>
            <person name="Hammon N."/>
            <person name="Israni S."/>
            <person name="Dalin E."/>
            <person name="Tice H."/>
            <person name="Bruce D."/>
            <person name="Pitluck S."/>
            <person name="Richardson P."/>
        </authorList>
    </citation>
    <scope>NUCLEOTIDE SEQUENCE [LARGE SCALE GENOMIC DNA]</scope>
    <source>
        <strain evidence="2">DSM 684</strain>
    </source>
</reference>
<evidence type="ECO:0000313" key="2">
    <source>
        <dbReference type="EMBL" id="EAT14616.1"/>
    </source>
</evidence>
<feature type="transmembrane region" description="Helical" evidence="1">
    <location>
        <begin position="15"/>
        <end position="40"/>
    </location>
</feature>
<dbReference type="RefSeq" id="WP_006002484.1">
    <property type="nucleotide sequence ID" value="NZ_AAEW02000021.1"/>
</dbReference>
<dbReference type="GO" id="GO:0005886">
    <property type="term" value="C:plasma membrane"/>
    <property type="evidence" value="ECO:0007669"/>
    <property type="project" value="TreeGrafter"/>
</dbReference>